<dbReference type="AlphaFoldDB" id="A0A1I2YQP3"/>
<keyword evidence="2" id="KW-0812">Transmembrane</keyword>
<organism evidence="3 4">
    <name type="scientific">Paracoccus aminovorans</name>
    <dbReference type="NCBI Taxonomy" id="34004"/>
    <lineage>
        <taxon>Bacteria</taxon>
        <taxon>Pseudomonadati</taxon>
        <taxon>Pseudomonadota</taxon>
        <taxon>Alphaproteobacteria</taxon>
        <taxon>Rhodobacterales</taxon>
        <taxon>Paracoccaceae</taxon>
        <taxon>Paracoccus</taxon>
    </lineage>
</organism>
<keyword evidence="2" id="KW-1133">Transmembrane helix</keyword>
<keyword evidence="2" id="KW-0472">Membrane</keyword>
<dbReference type="OrthoDB" id="7630018at2"/>
<dbReference type="RefSeq" id="WP_074966479.1">
    <property type="nucleotide sequence ID" value="NZ_CBCRYP010000031.1"/>
</dbReference>
<reference evidence="3 4" key="1">
    <citation type="submission" date="2016-10" db="EMBL/GenBank/DDBJ databases">
        <authorList>
            <person name="de Groot N.N."/>
        </authorList>
    </citation>
    <scope>NUCLEOTIDE SEQUENCE [LARGE SCALE GENOMIC DNA]</scope>
    <source>
        <strain evidence="3 4">DSM 8537</strain>
    </source>
</reference>
<name>A0A1I2YQP3_9RHOB</name>
<proteinExistence type="predicted"/>
<accession>A0A1I2YQP3</accession>
<evidence type="ECO:0000313" key="3">
    <source>
        <dbReference type="EMBL" id="SFH27868.1"/>
    </source>
</evidence>
<feature type="transmembrane region" description="Helical" evidence="2">
    <location>
        <begin position="6"/>
        <end position="26"/>
    </location>
</feature>
<sequence length="115" mass="12785">MTIAQLLQIFLIAFTVGLSGFCFALARRLRKLNDLESGLGGAIAVMTSEIGRLEKAILLAKAEATSATEALSDEIERAKEERAFWMLQQKFAEAGPTRPARLQRRRRREGMDCDA</sequence>
<feature type="region of interest" description="Disordered" evidence="1">
    <location>
        <begin position="95"/>
        <end position="115"/>
    </location>
</feature>
<evidence type="ECO:0000256" key="1">
    <source>
        <dbReference type="SAM" id="MobiDB-lite"/>
    </source>
</evidence>
<dbReference type="Proteomes" id="UP000183635">
    <property type="component" value="Unassembled WGS sequence"/>
</dbReference>
<dbReference type="EMBL" id="FOPU01000005">
    <property type="protein sequence ID" value="SFH27868.1"/>
    <property type="molecule type" value="Genomic_DNA"/>
</dbReference>
<evidence type="ECO:0000256" key="2">
    <source>
        <dbReference type="SAM" id="Phobius"/>
    </source>
</evidence>
<gene>
    <name evidence="3" type="ORF">SAMN04488021_10594</name>
</gene>
<protein>
    <submittedName>
        <fullName evidence="3">Uncharacterized protein</fullName>
    </submittedName>
</protein>
<evidence type="ECO:0000313" key="4">
    <source>
        <dbReference type="Proteomes" id="UP000183635"/>
    </source>
</evidence>
<dbReference type="STRING" id="34004.SAMN04488021_10594"/>
<keyword evidence="4" id="KW-1185">Reference proteome</keyword>